<feature type="binding site" evidence="15">
    <location>
        <position position="448"/>
    </location>
    <ligand>
        <name>L-glutamate</name>
        <dbReference type="ChEBI" id="CHEBI:29985"/>
    </ligand>
</feature>
<evidence type="ECO:0000256" key="18">
    <source>
        <dbReference type="SAM" id="Phobius"/>
    </source>
</evidence>
<keyword evidence="4" id="KW-0732">Signal</keyword>
<evidence type="ECO:0000313" key="21">
    <source>
        <dbReference type="EMBL" id="PVD28882.1"/>
    </source>
</evidence>
<feature type="disulfide bond" evidence="17">
    <location>
        <begin position="676"/>
        <end position="737"/>
    </location>
</feature>
<dbReference type="InterPro" id="IPR028082">
    <property type="entry name" value="Peripla_BP_I"/>
</dbReference>
<evidence type="ECO:0000256" key="17">
    <source>
        <dbReference type="PIRSR" id="PIRSR601508-3"/>
    </source>
</evidence>
<proteinExistence type="predicted"/>
<dbReference type="Pfam" id="PF00060">
    <property type="entry name" value="Lig_chan"/>
    <property type="match status" value="1"/>
</dbReference>
<keyword evidence="6" id="KW-0770">Synapse</keyword>
<evidence type="ECO:0000259" key="20">
    <source>
        <dbReference type="SMART" id="SM00918"/>
    </source>
</evidence>
<keyword evidence="1" id="KW-0813">Transport</keyword>
<evidence type="ECO:0000256" key="4">
    <source>
        <dbReference type="ARBA" id="ARBA00022729"/>
    </source>
</evidence>
<keyword evidence="10" id="KW-0325">Glycoprotein</keyword>
<dbReference type="CDD" id="cd06382">
    <property type="entry name" value="PBP1_iGluR_Kainate"/>
    <property type="match status" value="1"/>
</dbReference>
<feature type="transmembrane region" description="Helical" evidence="18">
    <location>
        <begin position="564"/>
        <end position="586"/>
    </location>
</feature>
<evidence type="ECO:0000256" key="3">
    <source>
        <dbReference type="ARBA" id="ARBA00022692"/>
    </source>
</evidence>
<evidence type="ECO:0000256" key="5">
    <source>
        <dbReference type="ARBA" id="ARBA00022989"/>
    </source>
</evidence>
<evidence type="ECO:0000256" key="9">
    <source>
        <dbReference type="ARBA" id="ARBA00023170"/>
    </source>
</evidence>
<keyword evidence="17" id="KW-1015">Disulfide bond</keyword>
<dbReference type="PRINTS" id="PR00177">
    <property type="entry name" value="NMDARECEPTOR"/>
</dbReference>
<evidence type="ECO:0000256" key="7">
    <source>
        <dbReference type="ARBA" id="ARBA00023065"/>
    </source>
</evidence>
<evidence type="ECO:0000256" key="16">
    <source>
        <dbReference type="PIRSR" id="PIRSR601508-2"/>
    </source>
</evidence>
<gene>
    <name evidence="21" type="ORF">C0Q70_11477</name>
</gene>
<comment type="caution">
    <text evidence="21">The sequence shown here is derived from an EMBL/GenBank/DDBJ whole genome shotgun (WGS) entry which is preliminary data.</text>
</comment>
<keyword evidence="9" id="KW-0675">Receptor</keyword>
<dbReference type="Gene3D" id="3.40.50.2300">
    <property type="match status" value="2"/>
</dbReference>
<evidence type="ECO:0000256" key="10">
    <source>
        <dbReference type="ARBA" id="ARBA00023180"/>
    </source>
</evidence>
<dbReference type="InterPro" id="IPR001320">
    <property type="entry name" value="Iontro_rcpt_C"/>
</dbReference>
<evidence type="ECO:0000313" key="22">
    <source>
        <dbReference type="Proteomes" id="UP000245119"/>
    </source>
</evidence>
<accession>A0A2T7P621</accession>
<dbReference type="InterPro" id="IPR001828">
    <property type="entry name" value="ANF_lig-bd_rcpt"/>
</dbReference>
<evidence type="ECO:0000256" key="6">
    <source>
        <dbReference type="ARBA" id="ARBA00023018"/>
    </source>
</evidence>
<evidence type="ECO:0000259" key="19">
    <source>
        <dbReference type="SMART" id="SM00079"/>
    </source>
</evidence>
<feature type="transmembrane region" description="Helical" evidence="18">
    <location>
        <begin position="756"/>
        <end position="780"/>
    </location>
</feature>
<dbReference type="STRING" id="400727.A0A2T7P621"/>
<keyword evidence="7" id="KW-0406">Ion transport</keyword>
<dbReference type="SUPFAM" id="SSF53822">
    <property type="entry name" value="Periplasmic binding protein-like I"/>
    <property type="match status" value="1"/>
</dbReference>
<evidence type="ECO:0000256" key="8">
    <source>
        <dbReference type="ARBA" id="ARBA00023136"/>
    </source>
</evidence>
<feature type="binding site" evidence="15">
    <location>
        <position position="664"/>
    </location>
    <ligand>
        <name>L-glutamate</name>
        <dbReference type="ChEBI" id="CHEBI:29985"/>
    </ligand>
</feature>
<feature type="site" description="Crucial to convey clamshell closure to channel opening" evidence="16">
    <location>
        <position position="593"/>
    </location>
</feature>
<dbReference type="Gene3D" id="1.10.287.70">
    <property type="match status" value="1"/>
</dbReference>
<evidence type="ECO:0000256" key="12">
    <source>
        <dbReference type="ARBA" id="ARBA00023286"/>
    </source>
</evidence>
<dbReference type="SMART" id="SM00918">
    <property type="entry name" value="Lig_chan-Glu_bd"/>
    <property type="match status" value="1"/>
</dbReference>
<keyword evidence="3 18" id="KW-0812">Transmembrane</keyword>
<keyword evidence="12" id="KW-1071">Ligand-gated ion channel</keyword>
<comment type="subcellular location">
    <subcellularLocation>
        <location evidence="14">Postsynaptic cell membrane</location>
        <topology evidence="14">Multi-pass membrane protein</topology>
    </subcellularLocation>
</comment>
<keyword evidence="8 18" id="KW-0472">Membrane</keyword>
<feature type="domain" description="Ionotropic glutamate receptor L-glutamate and glycine-binding" evidence="20">
    <location>
        <begin position="374"/>
        <end position="432"/>
    </location>
</feature>
<dbReference type="SUPFAM" id="SSF53850">
    <property type="entry name" value="Periplasmic binding protein-like II"/>
    <property type="match status" value="1"/>
</dbReference>
<evidence type="ECO:0000256" key="13">
    <source>
        <dbReference type="ARBA" id="ARBA00023303"/>
    </source>
</evidence>
<name>A0A2T7P621_POMCA</name>
<dbReference type="Gene3D" id="3.40.190.10">
    <property type="entry name" value="Periplasmic binding protein-like II"/>
    <property type="match status" value="2"/>
</dbReference>
<dbReference type="Pfam" id="PF10613">
    <property type="entry name" value="Lig_chan-Glu_bd"/>
    <property type="match status" value="1"/>
</dbReference>
<dbReference type="InterPro" id="IPR001508">
    <property type="entry name" value="Iono_Glu_rcpt_met"/>
</dbReference>
<protein>
    <recommendedName>
        <fullName evidence="23">Glutamate receptor</fullName>
    </recommendedName>
</protein>
<dbReference type="OrthoDB" id="5984008at2759"/>
<feature type="binding site" evidence="15">
    <location>
        <position position="615"/>
    </location>
    <ligand>
        <name>L-glutamate</name>
        <dbReference type="ChEBI" id="CHEBI:29985"/>
    </ligand>
</feature>
<feature type="domain" description="Ionotropic glutamate receptor C-terminal" evidence="19">
    <location>
        <begin position="364"/>
        <end position="730"/>
    </location>
</feature>
<dbReference type="AlphaFoldDB" id="A0A2T7P621"/>
<feature type="binding site" evidence="15">
    <location>
        <position position="614"/>
    </location>
    <ligand>
        <name>L-glutamate</name>
        <dbReference type="ChEBI" id="CHEBI:29985"/>
    </ligand>
</feature>
<dbReference type="Pfam" id="PF01094">
    <property type="entry name" value="ANF_receptor"/>
    <property type="match status" value="2"/>
</dbReference>
<evidence type="ECO:0000256" key="15">
    <source>
        <dbReference type="PIRSR" id="PIRSR601508-1"/>
    </source>
</evidence>
<keyword evidence="5 18" id="KW-1133">Transmembrane helix</keyword>
<dbReference type="GO" id="GO:0015276">
    <property type="term" value="F:ligand-gated monoatomic ion channel activity"/>
    <property type="evidence" value="ECO:0007669"/>
    <property type="project" value="InterPro"/>
</dbReference>
<evidence type="ECO:0000256" key="1">
    <source>
        <dbReference type="ARBA" id="ARBA00022448"/>
    </source>
</evidence>
<dbReference type="PANTHER" id="PTHR18966">
    <property type="entry name" value="IONOTROPIC GLUTAMATE RECEPTOR"/>
    <property type="match status" value="1"/>
</dbReference>
<dbReference type="SMART" id="SM00079">
    <property type="entry name" value="PBPe"/>
    <property type="match status" value="1"/>
</dbReference>
<feature type="transmembrane region" description="Helical" evidence="18">
    <location>
        <begin position="488"/>
        <end position="507"/>
    </location>
</feature>
<evidence type="ECO:0000256" key="14">
    <source>
        <dbReference type="ARBA" id="ARBA00034104"/>
    </source>
</evidence>
<keyword evidence="2" id="KW-1003">Cell membrane</keyword>
<dbReference type="FunFam" id="1.10.287.70:FF:000010">
    <property type="entry name" value="Putative glutamate receptor ionotropic kainate 1"/>
    <property type="match status" value="1"/>
</dbReference>
<dbReference type="InterPro" id="IPR015683">
    <property type="entry name" value="Ionotropic_Glu_rcpt"/>
</dbReference>
<evidence type="ECO:0000256" key="2">
    <source>
        <dbReference type="ARBA" id="ARBA00022475"/>
    </source>
</evidence>
<sequence>MGNKNGALFEPVYSGQRKAFELAIQTINLRRDILDQVLVLHDIETVQLHDSFGAQRKVCRMASQGIAAMFGPMSSLTAAHVQSMCNAFEIPHVQWHWDARDTRDYFSISLYPHYLTSQQGLHGHRLTRLQEVLKAAETTPAQITVRKLQLVDNDYVTILKDLKDRGETRFVIDCKVDKVRKLLYAALKVSMISATFHYFFTTLTWRPNITAYRLIDPDIPRVVEIKTEWLIMSQVGASSPLREYTEIETETALAYDAFNLFARALHEYSQAQDVNTMPLSCDKIHTWRHGNSLLNYMKSMDFEGLSGRIRYENGERYDFKLDLLHLRQGGLRKYGTWDRLNGLNVTETREQFIKDVEKALANKTLRVAVVEEAPYVIQDKTHPLGFRGFCVDLLEKISQVKGFNFTLYKVANNAYGQLENGTWNGVMGELTSKRADLGLGGMTITHERERDVDFTKPFLTLGITILYRKPKPKPPDLFSFLSPLSIEVWVYMIAAYLCVSFMLFVIARFSPYEWCNPHPCNPDTDEVENQFTILNSLWFTVGSLMQQGCEIAPRAISTRLVAGIWWFFTLIMISSYTANLAAFLTVERMVSDINSAEDLAKQSKVMYGTYRGGSTYRFFENSKIEPTNGCGISCPQRDGSQIFVNSTADGVKRVLAGNYAYLAESTAVEYAVHRNCELMNIGGRLDSKGYGIATQSGKHRFPYSEILTAEILHLTENQIIHQLKTKWWERQDGAKDCSQESTPPKGSANELSVENVGGVFVVLMGGVVAGFFVAMCEFMWKARKNARKDQQTLCSEMAEEFRFAVRCLGSKKPVKKRNQDITDNGLQFMPLTGNYRQNSVGKEVFA</sequence>
<keyword evidence="11" id="KW-0628">Postsynaptic cell membrane</keyword>
<reference evidence="21 22" key="1">
    <citation type="submission" date="2018-04" db="EMBL/GenBank/DDBJ databases">
        <title>The genome of golden apple snail Pomacea canaliculata provides insight into stress tolerance and invasive adaptation.</title>
        <authorList>
            <person name="Liu C."/>
            <person name="Liu B."/>
            <person name="Ren Y."/>
            <person name="Zhang Y."/>
            <person name="Wang H."/>
            <person name="Li S."/>
            <person name="Jiang F."/>
            <person name="Yin L."/>
            <person name="Zhang G."/>
            <person name="Qian W."/>
            <person name="Fan W."/>
        </authorList>
    </citation>
    <scope>NUCLEOTIDE SEQUENCE [LARGE SCALE GENOMIC DNA]</scope>
    <source>
        <strain evidence="21">SZHN2017</strain>
        <tissue evidence="21">Muscle</tissue>
    </source>
</reference>
<dbReference type="Proteomes" id="UP000245119">
    <property type="component" value="Linkage Group LG6"/>
</dbReference>
<dbReference type="EMBL" id="PZQS01000006">
    <property type="protein sequence ID" value="PVD28882.1"/>
    <property type="molecule type" value="Genomic_DNA"/>
</dbReference>
<evidence type="ECO:0008006" key="23">
    <source>
        <dbReference type="Google" id="ProtNLM"/>
    </source>
</evidence>
<dbReference type="GO" id="GO:0038023">
    <property type="term" value="F:signaling receptor activity"/>
    <property type="evidence" value="ECO:0007669"/>
    <property type="project" value="InterPro"/>
</dbReference>
<feature type="binding site" evidence="15">
    <location>
        <position position="443"/>
    </location>
    <ligand>
        <name>L-glutamate</name>
        <dbReference type="ChEBI" id="CHEBI:29985"/>
    </ligand>
</feature>
<dbReference type="FunFam" id="3.40.190.10:FF:000024">
    <property type="entry name" value="Glutamate receptor, ionotropic, delta 1"/>
    <property type="match status" value="1"/>
</dbReference>
<evidence type="ECO:0000256" key="11">
    <source>
        <dbReference type="ARBA" id="ARBA00023257"/>
    </source>
</evidence>
<organism evidence="21 22">
    <name type="scientific">Pomacea canaliculata</name>
    <name type="common">Golden apple snail</name>
    <dbReference type="NCBI Taxonomy" id="400727"/>
    <lineage>
        <taxon>Eukaryota</taxon>
        <taxon>Metazoa</taxon>
        <taxon>Spiralia</taxon>
        <taxon>Lophotrochozoa</taxon>
        <taxon>Mollusca</taxon>
        <taxon>Gastropoda</taxon>
        <taxon>Caenogastropoda</taxon>
        <taxon>Architaenioglossa</taxon>
        <taxon>Ampullarioidea</taxon>
        <taxon>Ampullariidae</taxon>
        <taxon>Pomacea</taxon>
    </lineage>
</organism>
<dbReference type="FunFam" id="3.40.190.10:FF:000060">
    <property type="entry name" value="Glutamate receptor ionotropic, kainate 1"/>
    <property type="match status" value="1"/>
</dbReference>
<keyword evidence="13" id="KW-0407">Ion channel</keyword>
<dbReference type="GO" id="GO:0045211">
    <property type="term" value="C:postsynaptic membrane"/>
    <property type="evidence" value="ECO:0007669"/>
    <property type="project" value="UniProtKB-SubCell"/>
</dbReference>
<keyword evidence="22" id="KW-1185">Reference proteome</keyword>
<dbReference type="InterPro" id="IPR019594">
    <property type="entry name" value="Glu/Gly-bd"/>
</dbReference>